<protein>
    <submittedName>
        <fullName evidence="1">Uncharacterized protein</fullName>
    </submittedName>
</protein>
<gene>
    <name evidence="1" type="ORF">ANSO36C_33320</name>
</gene>
<dbReference type="Proteomes" id="UP001055453">
    <property type="component" value="Chromosome"/>
</dbReference>
<accession>A0ABN6Q5F7</accession>
<reference evidence="1" key="1">
    <citation type="submission" date="2022-04" db="EMBL/GenBank/DDBJ databases">
        <title>Complete genome sequence of a cyanobacterium, Nostoc sp. SO-36, isolated in Antarctica.</title>
        <authorList>
            <person name="Kanesaki Y."/>
            <person name="Effendi D."/>
            <person name="Sakamoto T."/>
            <person name="Ohtani S."/>
            <person name="Awai K."/>
        </authorList>
    </citation>
    <scope>NUCLEOTIDE SEQUENCE</scope>
    <source>
        <strain evidence="1">SO-36</strain>
    </source>
</reference>
<proteinExistence type="predicted"/>
<evidence type="ECO:0000313" key="1">
    <source>
        <dbReference type="EMBL" id="BDI17530.1"/>
    </source>
</evidence>
<dbReference type="RefSeq" id="WP_251955398.1">
    <property type="nucleotide sequence ID" value="NZ_AP025732.1"/>
</dbReference>
<organism evidence="1 2">
    <name type="scientific">Nostoc cf. commune SO-36</name>
    <dbReference type="NCBI Taxonomy" id="449208"/>
    <lineage>
        <taxon>Bacteria</taxon>
        <taxon>Bacillati</taxon>
        <taxon>Cyanobacteriota</taxon>
        <taxon>Cyanophyceae</taxon>
        <taxon>Nostocales</taxon>
        <taxon>Nostocaceae</taxon>
        <taxon>Nostoc</taxon>
    </lineage>
</organism>
<evidence type="ECO:0000313" key="2">
    <source>
        <dbReference type="Proteomes" id="UP001055453"/>
    </source>
</evidence>
<keyword evidence="2" id="KW-1185">Reference proteome</keyword>
<dbReference type="EMBL" id="AP025732">
    <property type="protein sequence ID" value="BDI17530.1"/>
    <property type="molecule type" value="Genomic_DNA"/>
</dbReference>
<name>A0ABN6Q5F7_NOSCO</name>
<sequence length="113" mass="13056">MGSCDPCSAEPLTPEELKQAGVFWLDDNSTSDVPVRPSFRRPFPRNDVFLSRLHIRYTRDKFPEDLIFQQTANSEFSKGVMFYNIRFQGNSNVRRVENISGLCPSVLNKKRKL</sequence>